<evidence type="ECO:0000313" key="2">
    <source>
        <dbReference type="EMBL" id="RRS02399.1"/>
    </source>
</evidence>
<gene>
    <name evidence="2" type="ORF">EIP75_20840</name>
</gene>
<sequence>MRRIAIVGGGQAGLPLALSLLDRKYDVTLVSNRTPDHIRAGKVMSSQCMFDASLQIERDVGLNQWEAVCPPVEGISLTVPHPEQPGAKLIDWSHRLDHIAQAVDQRVKMPAWLELFEQRGGKLILQDAGVAELEELAATNDLVILAAGKGEVVKLFERDAARSRFEQPQRALALTYVHGLAPTPEYSRVSFNLIPGVGEYFVFPAYTLSGPCDIMVFEGLPGGPMDGWKGITSPQEHLAFSCQILQTYLPWEAERARHAELTDANGILAGTFAPTIRKPVLRLPSGKLVLGLGDAVVVNDPITGQGSNNATKAFRVYLDAILARGDQAYSEDWMNQTFETFWHYAQDVVAWTNSMLMPPPPHLLNLLGAAGQCPPIAKAIVNGFNHPPSLYPWWGDEQACEQFVGEKMTQAVAA</sequence>
<comment type="caution">
    <text evidence="2">The sequence shown here is derived from an EMBL/GenBank/DDBJ whole genome shotgun (WGS) entry which is preliminary data.</text>
</comment>
<dbReference type="Proteomes" id="UP000269265">
    <property type="component" value="Unassembled WGS sequence"/>
</dbReference>
<protein>
    <submittedName>
        <fullName evidence="2">FAD-binding oxidoreductase</fullName>
    </submittedName>
</protein>
<organism evidence="2 3">
    <name type="scientific">Aquabacterium soli</name>
    <dbReference type="NCBI Taxonomy" id="2493092"/>
    <lineage>
        <taxon>Bacteria</taxon>
        <taxon>Pseudomonadati</taxon>
        <taxon>Pseudomonadota</taxon>
        <taxon>Betaproteobacteria</taxon>
        <taxon>Burkholderiales</taxon>
        <taxon>Aquabacterium</taxon>
    </lineage>
</organism>
<dbReference type="Gene3D" id="3.30.9.40">
    <property type="match status" value="1"/>
</dbReference>
<dbReference type="InterPro" id="IPR036188">
    <property type="entry name" value="FAD/NAD-bd_sf"/>
</dbReference>
<dbReference type="SUPFAM" id="SSF51905">
    <property type="entry name" value="FAD/NAD(P)-binding domain"/>
    <property type="match status" value="1"/>
</dbReference>
<keyword evidence="3" id="KW-1185">Reference proteome</keyword>
<dbReference type="AlphaFoldDB" id="A0A3R8YKA1"/>
<accession>A0A3R8YKA1</accession>
<dbReference type="OrthoDB" id="8801399at2"/>
<dbReference type="EMBL" id="RSED01000023">
    <property type="protein sequence ID" value="RRS02399.1"/>
    <property type="molecule type" value="Genomic_DNA"/>
</dbReference>
<dbReference type="Pfam" id="PF17885">
    <property type="entry name" value="Smoa_sbd"/>
    <property type="match status" value="1"/>
</dbReference>
<dbReference type="RefSeq" id="WP_125245126.1">
    <property type="nucleotide sequence ID" value="NZ_RSED01000023.1"/>
</dbReference>
<name>A0A3R8YKA1_9BURK</name>
<reference evidence="2 3" key="1">
    <citation type="submission" date="2018-12" db="EMBL/GenBank/DDBJ databases">
        <title>The whole draft genome of Aquabacterium sp. SJQ9.</title>
        <authorList>
            <person name="Sun L."/>
            <person name="Gao X."/>
            <person name="Chen W."/>
            <person name="Huang K."/>
        </authorList>
    </citation>
    <scope>NUCLEOTIDE SEQUENCE [LARGE SCALE GENOMIC DNA]</scope>
    <source>
        <strain evidence="2 3">SJQ9</strain>
    </source>
</reference>
<dbReference type="InterPro" id="IPR041654">
    <property type="entry name" value="StyA_sbd"/>
</dbReference>
<evidence type="ECO:0000313" key="3">
    <source>
        <dbReference type="Proteomes" id="UP000269265"/>
    </source>
</evidence>
<dbReference type="Gene3D" id="3.50.50.60">
    <property type="entry name" value="FAD/NAD(P)-binding domain"/>
    <property type="match status" value="2"/>
</dbReference>
<feature type="domain" description="Styrene monooxygenase StyA putative substrate binding" evidence="1">
    <location>
        <begin position="148"/>
        <end position="255"/>
    </location>
</feature>
<evidence type="ECO:0000259" key="1">
    <source>
        <dbReference type="Pfam" id="PF17885"/>
    </source>
</evidence>
<proteinExistence type="predicted"/>